<dbReference type="AlphaFoldDB" id="A0A1R1PFX2"/>
<feature type="compositionally biased region" description="Polar residues" evidence="1">
    <location>
        <begin position="1"/>
        <end position="12"/>
    </location>
</feature>
<evidence type="ECO:0000256" key="1">
    <source>
        <dbReference type="SAM" id="MobiDB-lite"/>
    </source>
</evidence>
<comment type="caution">
    <text evidence="2">The sequence shown here is derived from an EMBL/GenBank/DDBJ whole genome shotgun (WGS) entry which is preliminary data.</text>
</comment>
<evidence type="ECO:0000313" key="3">
    <source>
        <dbReference type="Proteomes" id="UP000188320"/>
    </source>
</evidence>
<reference evidence="3" key="1">
    <citation type="submission" date="2017-01" db="EMBL/GenBank/DDBJ databases">
        <authorList>
            <person name="Wang Y."/>
            <person name="White M."/>
            <person name="Kvist S."/>
            <person name="Moncalvo J.-M."/>
        </authorList>
    </citation>
    <scope>NUCLEOTIDE SEQUENCE [LARGE SCALE GENOMIC DNA]</scope>
    <source>
        <strain evidence="3">COL-18-3</strain>
    </source>
</reference>
<dbReference type="EMBL" id="LSSK01001390">
    <property type="protein sequence ID" value="OMH79846.1"/>
    <property type="molecule type" value="Genomic_DNA"/>
</dbReference>
<feature type="non-terminal residue" evidence="2">
    <location>
        <position position="124"/>
    </location>
</feature>
<feature type="region of interest" description="Disordered" evidence="1">
    <location>
        <begin position="1"/>
        <end position="36"/>
    </location>
</feature>
<sequence length="124" mass="13389">MSSQKVSENPQLYSGAAKNGLKPNMGAKRKGLGTPKGKYLEDEKGVGSFSLKKNENFIFYSFKYLLDKGKGEACKRICKGGSDLKIGIHLHSLGEDQEAGIRTITNSLGDTLFNLYIDNGAGIA</sequence>
<evidence type="ECO:0000313" key="2">
    <source>
        <dbReference type="EMBL" id="OMH79846.1"/>
    </source>
</evidence>
<name>A0A1R1PFX2_ZANCU</name>
<dbReference type="Proteomes" id="UP000188320">
    <property type="component" value="Unassembled WGS sequence"/>
</dbReference>
<accession>A0A1R1PFX2</accession>
<gene>
    <name evidence="2" type="ORF">AX774_g6731</name>
</gene>
<proteinExistence type="predicted"/>
<organism evidence="2 3">
    <name type="scientific">Zancudomyces culisetae</name>
    <name type="common">Gut fungus</name>
    <name type="synonym">Smittium culisetae</name>
    <dbReference type="NCBI Taxonomy" id="1213189"/>
    <lineage>
        <taxon>Eukaryota</taxon>
        <taxon>Fungi</taxon>
        <taxon>Fungi incertae sedis</taxon>
        <taxon>Zoopagomycota</taxon>
        <taxon>Kickxellomycotina</taxon>
        <taxon>Harpellomycetes</taxon>
        <taxon>Harpellales</taxon>
        <taxon>Legeriomycetaceae</taxon>
        <taxon>Zancudomyces</taxon>
    </lineage>
</organism>
<keyword evidence="3" id="KW-1185">Reference proteome</keyword>
<protein>
    <submittedName>
        <fullName evidence="2">Uncharacterized protein</fullName>
    </submittedName>
</protein>